<dbReference type="Proteomes" id="UP000237000">
    <property type="component" value="Unassembled WGS sequence"/>
</dbReference>
<organism evidence="1 2">
    <name type="scientific">Trema orientale</name>
    <name type="common">Charcoal tree</name>
    <name type="synonym">Celtis orientalis</name>
    <dbReference type="NCBI Taxonomy" id="63057"/>
    <lineage>
        <taxon>Eukaryota</taxon>
        <taxon>Viridiplantae</taxon>
        <taxon>Streptophyta</taxon>
        <taxon>Embryophyta</taxon>
        <taxon>Tracheophyta</taxon>
        <taxon>Spermatophyta</taxon>
        <taxon>Magnoliopsida</taxon>
        <taxon>eudicotyledons</taxon>
        <taxon>Gunneridae</taxon>
        <taxon>Pentapetalae</taxon>
        <taxon>rosids</taxon>
        <taxon>fabids</taxon>
        <taxon>Rosales</taxon>
        <taxon>Cannabaceae</taxon>
        <taxon>Trema</taxon>
    </lineage>
</organism>
<evidence type="ECO:0000313" key="2">
    <source>
        <dbReference type="Proteomes" id="UP000237000"/>
    </source>
</evidence>
<accession>A0A2P5EEI3</accession>
<proteinExistence type="predicted"/>
<dbReference type="AlphaFoldDB" id="A0A2P5EEI3"/>
<protein>
    <submittedName>
        <fullName evidence="1">Uncharacterized protein</fullName>
    </submittedName>
</protein>
<name>A0A2P5EEI3_TREOI</name>
<sequence>MAIIQWRLIIKWPKDNRRDGTDGPYWTDLDDVSKGGVAAGQAKMRYLLFQQVESSFKFFQEGGGLDGKGKGKGDASRE</sequence>
<gene>
    <name evidence="1" type="ORF">TorRG33x02_202530</name>
</gene>
<keyword evidence="2" id="KW-1185">Reference proteome</keyword>
<evidence type="ECO:0000313" key="1">
    <source>
        <dbReference type="EMBL" id="PON83959.1"/>
    </source>
</evidence>
<reference evidence="2" key="1">
    <citation type="submission" date="2016-06" db="EMBL/GenBank/DDBJ databases">
        <title>Parallel loss of symbiosis genes in relatives of nitrogen-fixing non-legume Parasponia.</title>
        <authorList>
            <person name="Van Velzen R."/>
            <person name="Holmer R."/>
            <person name="Bu F."/>
            <person name="Rutten L."/>
            <person name="Van Zeijl A."/>
            <person name="Liu W."/>
            <person name="Santuari L."/>
            <person name="Cao Q."/>
            <person name="Sharma T."/>
            <person name="Shen D."/>
            <person name="Roswanjaya Y."/>
            <person name="Wardhani T."/>
            <person name="Kalhor M.S."/>
            <person name="Jansen J."/>
            <person name="Van den Hoogen J."/>
            <person name="Gungor B."/>
            <person name="Hartog M."/>
            <person name="Hontelez J."/>
            <person name="Verver J."/>
            <person name="Yang W.-C."/>
            <person name="Schijlen E."/>
            <person name="Repin R."/>
            <person name="Schilthuizen M."/>
            <person name="Schranz E."/>
            <person name="Heidstra R."/>
            <person name="Miyata K."/>
            <person name="Fedorova E."/>
            <person name="Kohlen W."/>
            <person name="Bisseling T."/>
            <person name="Smit S."/>
            <person name="Geurts R."/>
        </authorList>
    </citation>
    <scope>NUCLEOTIDE SEQUENCE [LARGE SCALE GENOMIC DNA]</scope>
    <source>
        <strain evidence="2">cv. RG33-2</strain>
    </source>
</reference>
<comment type="caution">
    <text evidence="1">The sequence shown here is derived from an EMBL/GenBank/DDBJ whole genome shotgun (WGS) entry which is preliminary data.</text>
</comment>
<dbReference type="InParanoid" id="A0A2P5EEI3"/>
<dbReference type="EMBL" id="JXTC01000170">
    <property type="protein sequence ID" value="PON83959.1"/>
    <property type="molecule type" value="Genomic_DNA"/>
</dbReference>